<reference evidence="2" key="1">
    <citation type="journal article" date="2022" name="bioRxiv">
        <title>Sequencing and chromosome-scale assembly of the giantPleurodeles waltlgenome.</title>
        <authorList>
            <person name="Brown T."/>
            <person name="Elewa A."/>
            <person name="Iarovenko S."/>
            <person name="Subramanian E."/>
            <person name="Araus A.J."/>
            <person name="Petzold A."/>
            <person name="Susuki M."/>
            <person name="Suzuki K.-i.T."/>
            <person name="Hayashi T."/>
            <person name="Toyoda A."/>
            <person name="Oliveira C."/>
            <person name="Osipova E."/>
            <person name="Leigh N.D."/>
            <person name="Simon A."/>
            <person name="Yun M.H."/>
        </authorList>
    </citation>
    <scope>NUCLEOTIDE SEQUENCE</scope>
    <source>
        <strain evidence="2">20211129_DDA</strain>
        <tissue evidence="2">Liver</tissue>
    </source>
</reference>
<evidence type="ECO:0000256" key="1">
    <source>
        <dbReference type="SAM" id="MobiDB-lite"/>
    </source>
</evidence>
<dbReference type="EMBL" id="JANPWB010000014">
    <property type="protein sequence ID" value="KAJ1098411.1"/>
    <property type="molecule type" value="Genomic_DNA"/>
</dbReference>
<feature type="region of interest" description="Disordered" evidence="1">
    <location>
        <begin position="1"/>
        <end position="24"/>
    </location>
</feature>
<name>A0AAV7M4V8_PLEWA</name>
<protein>
    <submittedName>
        <fullName evidence="2">Uncharacterized protein</fullName>
    </submittedName>
</protein>
<sequence>MAGVGRLRSGAGAGAKSMQETASQDNQKLDAVLAAVERIGTSLEWARTSLEGKIDKVASDLTLLHADHRKLADKAGALEMRLDGLTSTRLENIVGVVLAHIKELESRAEDAEGRTRRNNIRVVGLPEGVEGRDAVAYAETWLRGLVPAGTLSSFFSVEHAHRIPTRAPPLGSGPRPFILCLLHFADRDNILRSVRSSSPPRVENAQVMLVPDYTLAVQKDCASYLLLKRKLRNLNLKYSLLFPGKLRIIANS</sequence>
<proteinExistence type="predicted"/>
<dbReference type="AlphaFoldDB" id="A0AAV7M4V8"/>
<dbReference type="Gene3D" id="3.30.70.1820">
    <property type="entry name" value="L1 transposable element, RRM domain"/>
    <property type="match status" value="1"/>
</dbReference>
<dbReference type="InterPro" id="IPR004244">
    <property type="entry name" value="Transposase_22"/>
</dbReference>
<dbReference type="Proteomes" id="UP001066276">
    <property type="component" value="Chromosome 10"/>
</dbReference>
<dbReference type="PANTHER" id="PTHR11505">
    <property type="entry name" value="L1 TRANSPOSABLE ELEMENT-RELATED"/>
    <property type="match status" value="1"/>
</dbReference>
<evidence type="ECO:0000313" key="3">
    <source>
        <dbReference type="Proteomes" id="UP001066276"/>
    </source>
</evidence>
<comment type="caution">
    <text evidence="2">The sequence shown here is derived from an EMBL/GenBank/DDBJ whole genome shotgun (WGS) entry which is preliminary data.</text>
</comment>
<accession>A0AAV7M4V8</accession>
<organism evidence="2 3">
    <name type="scientific">Pleurodeles waltl</name>
    <name type="common">Iberian ribbed newt</name>
    <dbReference type="NCBI Taxonomy" id="8319"/>
    <lineage>
        <taxon>Eukaryota</taxon>
        <taxon>Metazoa</taxon>
        <taxon>Chordata</taxon>
        <taxon>Craniata</taxon>
        <taxon>Vertebrata</taxon>
        <taxon>Euteleostomi</taxon>
        <taxon>Amphibia</taxon>
        <taxon>Batrachia</taxon>
        <taxon>Caudata</taxon>
        <taxon>Salamandroidea</taxon>
        <taxon>Salamandridae</taxon>
        <taxon>Pleurodelinae</taxon>
        <taxon>Pleurodeles</taxon>
    </lineage>
</organism>
<evidence type="ECO:0000313" key="2">
    <source>
        <dbReference type="EMBL" id="KAJ1098411.1"/>
    </source>
</evidence>
<gene>
    <name evidence="2" type="ORF">NDU88_003522</name>
</gene>
<keyword evidence="3" id="KW-1185">Reference proteome</keyword>